<dbReference type="AlphaFoldDB" id="A0A0K1P7N7"/>
<dbReference type="CDD" id="cd00554">
    <property type="entry name" value="MECDP_synthase"/>
    <property type="match status" value="1"/>
</dbReference>
<dbReference type="GO" id="GO:0016114">
    <property type="term" value="P:terpenoid biosynthetic process"/>
    <property type="evidence" value="ECO:0007669"/>
    <property type="project" value="InterPro"/>
</dbReference>
<dbReference type="SUPFAM" id="SSF69765">
    <property type="entry name" value="IpsF-like"/>
    <property type="match status" value="1"/>
</dbReference>
<dbReference type="PANTHER" id="PTHR43181:SF1">
    <property type="entry name" value="2-C-METHYL-D-ERYTHRITOL 2,4-CYCLODIPHOSPHATE SYNTHASE, CHLOROPLASTIC"/>
    <property type="match status" value="1"/>
</dbReference>
<feature type="domain" description="2-C-methyl-D-erythritol 2,4-cyclodiphosphate synthase" evidence="1">
    <location>
        <begin position="3"/>
        <end position="150"/>
    </location>
</feature>
<accession>A0A0K1P7N7</accession>
<dbReference type="PANTHER" id="PTHR43181">
    <property type="entry name" value="2-C-METHYL-D-ERYTHRITOL 2,4-CYCLODIPHOSPHATE SYNTHASE, CHLOROPLASTIC"/>
    <property type="match status" value="1"/>
</dbReference>
<dbReference type="Gene3D" id="3.30.1330.50">
    <property type="entry name" value="2-C-methyl-D-erythritol 2,4-cyclodiphosphate synthase"/>
    <property type="match status" value="1"/>
</dbReference>
<dbReference type="Proteomes" id="UP000067243">
    <property type="component" value="Chromosome"/>
</dbReference>
<organism evidence="2 3">
    <name type="scientific">Spiroplasma turonicum</name>
    <dbReference type="NCBI Taxonomy" id="216946"/>
    <lineage>
        <taxon>Bacteria</taxon>
        <taxon>Bacillati</taxon>
        <taxon>Mycoplasmatota</taxon>
        <taxon>Mollicutes</taxon>
        <taxon>Entomoplasmatales</taxon>
        <taxon>Spiroplasmataceae</taxon>
        <taxon>Spiroplasma</taxon>
    </lineage>
</organism>
<sequence length="158" mass="17648">MYKVGFSKDTHNLIPGEGIKIGGIFIDCNVKVESYSDGDVLFHALSESIHGALGLEDLGFYYNESNMTKGFDSVIILNSAMNFLKNENYFISNVDILIELDSPNLKSIKTLIKNNLHKILCIDERNISIKATTSEGNNTSIIKCYSTILIYKKGKENE</sequence>
<dbReference type="RefSeq" id="WP_075048858.1">
    <property type="nucleotide sequence ID" value="NZ_CP012328.1"/>
</dbReference>
<keyword evidence="3" id="KW-1185">Reference proteome</keyword>
<name>A0A0K1P7N7_9MOLU</name>
<dbReference type="EMBL" id="CP012328">
    <property type="protein sequence ID" value="AKU80300.1"/>
    <property type="molecule type" value="Genomic_DNA"/>
</dbReference>
<reference evidence="2 3" key="1">
    <citation type="journal article" date="2015" name="Genome Announc.">
        <title>Complete Genome Sequence of Spiroplasma turonicum Strain Tab4cT, a Parasite of a Horse Fly, Haematopota sp. (Diptera: Tabanidae).</title>
        <authorList>
            <person name="Davis R.E."/>
            <person name="Shao J."/>
            <person name="Zhao Y."/>
            <person name="Gasparich G.E."/>
            <person name="Gaynor B.J."/>
            <person name="Donofrio N."/>
        </authorList>
    </citation>
    <scope>NUCLEOTIDE SEQUENCE [LARGE SCALE GENOMIC DNA]</scope>
    <source>
        <strain evidence="2 3">Tab4c</strain>
    </source>
</reference>
<dbReference type="GO" id="GO:0008685">
    <property type="term" value="F:2-C-methyl-D-erythritol 2,4-cyclodiphosphate synthase activity"/>
    <property type="evidence" value="ECO:0007669"/>
    <property type="project" value="InterPro"/>
</dbReference>
<dbReference type="KEGG" id="stur:STURON_001054"/>
<protein>
    <submittedName>
        <fullName evidence="2">2-C-methyl-D-erythritol 2,4-cyclodiphosphate synthase</fullName>
    </submittedName>
</protein>
<gene>
    <name evidence="2" type="primary">ispF</name>
    <name evidence="2" type="ORF">STURON_001054</name>
</gene>
<evidence type="ECO:0000259" key="1">
    <source>
        <dbReference type="Pfam" id="PF02542"/>
    </source>
</evidence>
<dbReference type="PATRIC" id="fig|216946.3.peg.1090"/>
<dbReference type="STRING" id="216946.STURO_v1c10500"/>
<proteinExistence type="predicted"/>
<evidence type="ECO:0000313" key="2">
    <source>
        <dbReference type="EMBL" id="AKU80300.1"/>
    </source>
</evidence>
<evidence type="ECO:0000313" key="3">
    <source>
        <dbReference type="Proteomes" id="UP000067243"/>
    </source>
</evidence>
<dbReference type="OrthoDB" id="9804336at2"/>
<dbReference type="InterPro" id="IPR003526">
    <property type="entry name" value="MECDP_synthase"/>
</dbReference>
<dbReference type="InterPro" id="IPR036571">
    <property type="entry name" value="MECDP_synthase_sf"/>
</dbReference>
<dbReference type="Pfam" id="PF02542">
    <property type="entry name" value="YgbB"/>
    <property type="match status" value="1"/>
</dbReference>